<feature type="non-terminal residue" evidence="2">
    <location>
        <position position="1"/>
    </location>
</feature>
<keyword evidence="1" id="KW-1133">Transmembrane helix</keyword>
<feature type="transmembrane region" description="Helical" evidence="1">
    <location>
        <begin position="46"/>
        <end position="63"/>
    </location>
</feature>
<evidence type="ECO:0000313" key="2">
    <source>
        <dbReference type="EMBL" id="SVD18981.1"/>
    </source>
</evidence>
<name>A0A382TC76_9ZZZZ</name>
<accession>A0A382TC76</accession>
<evidence type="ECO:0000256" key="1">
    <source>
        <dbReference type="SAM" id="Phobius"/>
    </source>
</evidence>
<proteinExistence type="predicted"/>
<protein>
    <recommendedName>
        <fullName evidence="3">CDP-diacylglycerol--glycerol-3-phosphate 3-phosphatidyltransferase</fullName>
    </recommendedName>
</protein>
<feature type="transmembrane region" description="Helical" evidence="1">
    <location>
        <begin position="20"/>
        <end position="40"/>
    </location>
</feature>
<dbReference type="AlphaFoldDB" id="A0A382TC76"/>
<keyword evidence="1" id="KW-0472">Membrane</keyword>
<gene>
    <name evidence="2" type="ORF">METZ01_LOCUS371835</name>
</gene>
<sequence>LAGIKVSVPVSKIAKLKTSLQLIALAILILSESGISFIPILFIGKIALWSAAILTLYTGYDYLRSGLKHF</sequence>
<dbReference type="EMBL" id="UINC01135057">
    <property type="protein sequence ID" value="SVD18981.1"/>
    <property type="molecule type" value="Genomic_DNA"/>
</dbReference>
<reference evidence="2" key="1">
    <citation type="submission" date="2018-05" db="EMBL/GenBank/DDBJ databases">
        <authorList>
            <person name="Lanie J.A."/>
            <person name="Ng W.-L."/>
            <person name="Kazmierczak K.M."/>
            <person name="Andrzejewski T.M."/>
            <person name="Davidsen T.M."/>
            <person name="Wayne K.J."/>
            <person name="Tettelin H."/>
            <person name="Glass J.I."/>
            <person name="Rusch D."/>
            <person name="Podicherti R."/>
            <person name="Tsui H.-C.T."/>
            <person name="Winkler M.E."/>
        </authorList>
    </citation>
    <scope>NUCLEOTIDE SEQUENCE</scope>
</reference>
<organism evidence="2">
    <name type="scientific">marine metagenome</name>
    <dbReference type="NCBI Taxonomy" id="408172"/>
    <lineage>
        <taxon>unclassified sequences</taxon>
        <taxon>metagenomes</taxon>
        <taxon>ecological metagenomes</taxon>
    </lineage>
</organism>
<evidence type="ECO:0008006" key="3">
    <source>
        <dbReference type="Google" id="ProtNLM"/>
    </source>
</evidence>
<keyword evidence="1" id="KW-0812">Transmembrane</keyword>